<dbReference type="InterPro" id="IPR036322">
    <property type="entry name" value="WD40_repeat_dom_sf"/>
</dbReference>
<feature type="region of interest" description="Disordered" evidence="2">
    <location>
        <begin position="626"/>
        <end position="660"/>
    </location>
</feature>
<dbReference type="GO" id="GO:0005634">
    <property type="term" value="C:nucleus"/>
    <property type="evidence" value="ECO:0007669"/>
    <property type="project" value="UniProtKB-UniRule"/>
</dbReference>
<dbReference type="PROSITE" id="PS50118">
    <property type="entry name" value="HMG_BOX_2"/>
    <property type="match status" value="4"/>
</dbReference>
<dbReference type="Gene3D" id="1.10.30.10">
    <property type="entry name" value="High mobility group box domain"/>
    <property type="match status" value="4"/>
</dbReference>
<gene>
    <name evidence="4" type="ORF">HKI87_13g73350</name>
</gene>
<keyword evidence="5" id="KW-1185">Reference proteome</keyword>
<keyword evidence="1" id="KW-0238">DNA-binding</keyword>
<feature type="compositionally biased region" description="Basic and acidic residues" evidence="2">
    <location>
        <begin position="462"/>
        <end position="493"/>
    </location>
</feature>
<feature type="DNA-binding region" description="HMG box" evidence="1">
    <location>
        <begin position="250"/>
        <end position="318"/>
    </location>
</feature>
<dbReference type="InterPro" id="IPR036910">
    <property type="entry name" value="HMG_box_dom_sf"/>
</dbReference>
<dbReference type="AlphaFoldDB" id="A0AAX4PIP6"/>
<dbReference type="SMART" id="SM00320">
    <property type="entry name" value="WD40"/>
    <property type="match status" value="6"/>
</dbReference>
<feature type="domain" description="HMG box" evidence="3">
    <location>
        <begin position="374"/>
        <end position="442"/>
    </location>
</feature>
<evidence type="ECO:0000313" key="5">
    <source>
        <dbReference type="Proteomes" id="UP001472866"/>
    </source>
</evidence>
<evidence type="ECO:0000313" key="4">
    <source>
        <dbReference type="EMBL" id="WZN65773.1"/>
    </source>
</evidence>
<name>A0AAX4PIP6_9CHLO</name>
<proteinExistence type="predicted"/>
<feature type="DNA-binding region" description="HMG box" evidence="1">
    <location>
        <begin position="504"/>
        <end position="572"/>
    </location>
</feature>
<feature type="DNA-binding region" description="HMG box" evidence="1">
    <location>
        <begin position="170"/>
        <end position="238"/>
    </location>
</feature>
<protein>
    <submittedName>
        <fullName evidence="4">Telomerase Cajal body protein</fullName>
    </submittedName>
</protein>
<dbReference type="Gene3D" id="2.130.10.10">
    <property type="entry name" value="YVTN repeat-like/Quinoprotein amine dehydrogenase"/>
    <property type="match status" value="2"/>
</dbReference>
<dbReference type="InterPro" id="IPR051150">
    <property type="entry name" value="SWT21/TCAB1_mRNA_Telomere"/>
</dbReference>
<feature type="region of interest" description="Disordered" evidence="2">
    <location>
        <begin position="318"/>
        <end position="400"/>
    </location>
</feature>
<feature type="compositionally biased region" description="Low complexity" evidence="2">
    <location>
        <begin position="102"/>
        <end position="116"/>
    </location>
</feature>
<feature type="region of interest" description="Disordered" evidence="2">
    <location>
        <begin position="442"/>
        <end position="507"/>
    </location>
</feature>
<dbReference type="Pfam" id="PF00400">
    <property type="entry name" value="WD40"/>
    <property type="match status" value="2"/>
</dbReference>
<dbReference type="InterPro" id="IPR009071">
    <property type="entry name" value="HMG_box_dom"/>
</dbReference>
<feature type="region of interest" description="Disordered" evidence="2">
    <location>
        <begin position="57"/>
        <end position="175"/>
    </location>
</feature>
<feature type="compositionally biased region" description="Basic residues" evidence="2">
    <location>
        <begin position="122"/>
        <end position="140"/>
    </location>
</feature>
<dbReference type="SUPFAM" id="SSF47095">
    <property type="entry name" value="HMG-box"/>
    <property type="match status" value="4"/>
</dbReference>
<evidence type="ECO:0000259" key="3">
    <source>
        <dbReference type="PROSITE" id="PS50118"/>
    </source>
</evidence>
<keyword evidence="1" id="KW-0539">Nucleus</keyword>
<dbReference type="EMBL" id="CP151513">
    <property type="protein sequence ID" value="WZN65773.1"/>
    <property type="molecule type" value="Genomic_DNA"/>
</dbReference>
<dbReference type="CDD" id="cd00084">
    <property type="entry name" value="HMG-box_SF"/>
    <property type="match status" value="4"/>
</dbReference>
<organism evidence="4 5">
    <name type="scientific">Chloropicon roscoffensis</name>
    <dbReference type="NCBI Taxonomy" id="1461544"/>
    <lineage>
        <taxon>Eukaryota</taxon>
        <taxon>Viridiplantae</taxon>
        <taxon>Chlorophyta</taxon>
        <taxon>Chloropicophyceae</taxon>
        <taxon>Chloropicales</taxon>
        <taxon>Chloropicaceae</taxon>
        <taxon>Chloropicon</taxon>
    </lineage>
</organism>
<feature type="compositionally biased region" description="Basic and acidic residues" evidence="2">
    <location>
        <begin position="387"/>
        <end position="400"/>
    </location>
</feature>
<reference evidence="4 5" key="1">
    <citation type="submission" date="2024-03" db="EMBL/GenBank/DDBJ databases">
        <title>Complete genome sequence of the green alga Chloropicon roscoffensis RCC1871.</title>
        <authorList>
            <person name="Lemieux C."/>
            <person name="Pombert J.-F."/>
            <person name="Otis C."/>
            <person name="Turmel M."/>
        </authorList>
    </citation>
    <scope>NUCLEOTIDE SEQUENCE [LARGE SCALE GENOMIC DNA]</scope>
    <source>
        <strain evidence="4 5">RCC1871</strain>
    </source>
</reference>
<dbReference type="SUPFAM" id="SSF50978">
    <property type="entry name" value="WD40 repeat-like"/>
    <property type="match status" value="1"/>
</dbReference>
<feature type="DNA-binding region" description="HMG box" evidence="1">
    <location>
        <begin position="374"/>
        <end position="442"/>
    </location>
</feature>
<dbReference type="InterPro" id="IPR001680">
    <property type="entry name" value="WD40_rpt"/>
</dbReference>
<feature type="domain" description="HMG box" evidence="3">
    <location>
        <begin position="504"/>
        <end position="572"/>
    </location>
</feature>
<dbReference type="PANTHER" id="PTHR13211">
    <property type="entry name" value="TELOMERASE CAJAL BODY PROTEIN 1"/>
    <property type="match status" value="1"/>
</dbReference>
<dbReference type="SMART" id="SM00398">
    <property type="entry name" value="HMG"/>
    <property type="match status" value="4"/>
</dbReference>
<feature type="compositionally biased region" description="Low complexity" evidence="2">
    <location>
        <begin position="359"/>
        <end position="369"/>
    </location>
</feature>
<dbReference type="GO" id="GO:0003677">
    <property type="term" value="F:DNA binding"/>
    <property type="evidence" value="ECO:0007669"/>
    <property type="project" value="UniProtKB-UniRule"/>
</dbReference>
<accession>A0AAX4PIP6</accession>
<dbReference type="PANTHER" id="PTHR13211:SF0">
    <property type="entry name" value="TELOMERASE CAJAL BODY PROTEIN 1"/>
    <property type="match status" value="1"/>
</dbReference>
<feature type="compositionally biased region" description="Basic and acidic residues" evidence="2">
    <location>
        <begin position="146"/>
        <end position="157"/>
    </location>
</feature>
<evidence type="ECO:0000256" key="2">
    <source>
        <dbReference type="SAM" id="MobiDB-lite"/>
    </source>
</evidence>
<feature type="domain" description="HMG box" evidence="3">
    <location>
        <begin position="170"/>
        <end position="238"/>
    </location>
</feature>
<dbReference type="Pfam" id="PF00505">
    <property type="entry name" value="HMG_box"/>
    <property type="match status" value="4"/>
</dbReference>
<feature type="domain" description="HMG box" evidence="3">
    <location>
        <begin position="250"/>
        <end position="318"/>
    </location>
</feature>
<dbReference type="Proteomes" id="UP001472866">
    <property type="component" value="Chromosome 13"/>
</dbReference>
<dbReference type="InterPro" id="IPR015943">
    <property type="entry name" value="WD40/YVTN_repeat-like_dom_sf"/>
</dbReference>
<sequence>MPKKTGTPSREDILALATPKKLKKAIMKFSAGKAIGNDVFALRNQLFEHFGMEKMDKAQAVEAQDVASEPRRVADPADEAPSAPPEAPQTHDKTIESGGAPGAPAGATEPEVGEAGDSSPRKEKRKKKKDKEKKKKKRKESTRAAGHLDDEGDKGRGTAEPAKASASDKPKRPANAYLLFGNEERGAIAKDNPDIAHKDIMVELAKRWKQVDPKRKAALEAEAAKLKKVYDEKLAQWKLSKVLPVQKQKPKRPASAYILFGKEERDVVLKDIPDIDAKEVMTELGKRWRQVDPERKAALEAESAKLWMNYEEELAQWKLDNEADKPSTSDSPEVNGEEVSKTPKKRKKKHDSDRDDDTAGSAKSKSKASASDKPKRPATAYILFGNGEREAVTKDNPDIAHKDIMAELGKRWKKVDPKRKAALEAEAAKLKKVYDEKLAQWKLDNEADKPSTSASVAGAKTVDPEEASKTPKKVKDKECTAEGDGKDGAELAKSKSKASASDKPKRPATAYILFGNGEREAVTKDNPDIAHKDIMVELGKRWKKVDPKRKAALEAEAAKLKKVYDEKLAQWKLDNEAAGKQVVPGSIVRTIHTDEISTMGNREVNKELKRLGLSKEGTLEERRERLLEHRGEKVKKKQSDPSSKTPAKTKGGPGKRKRRATGSNVYDCAFSSTHTTYFKGCVWSPCGSSLLAASDDKCVRTYDLPKGIFSGGASKKSPQPLEAYEKFPVGDLIYDYAWYPKMRAADVATCCYAVTSHAKPVQLIDSARGTLRCVYKVHDSGDELISAHSLAFSLEGDTLIGGFDGLVALWSLERPGKDPLSTHSMAQHSQSGKISTMNVNTYHPTLVACGCYDGTIGIYDTRGGAWDKLDVVQGHKGGVTQVQFSKCGNFVYSGARKDSSIHCWDMRNLSVSLHTMSRPGVERTNQTIGFDITPLNTHLMTGGADGKVLVYDLKTSELVETFQASSDAVNGVSIHPYIPVVATASGEREYGGGFFSDSSTDELLGSAPAAGVSGDRNSLRLWRPSVPYETEGWREGIVKRASYGA</sequence>
<evidence type="ECO:0000256" key="1">
    <source>
        <dbReference type="PROSITE-ProRule" id="PRU00267"/>
    </source>
</evidence>